<keyword evidence="1" id="KW-0812">Transmembrane</keyword>
<dbReference type="EMBL" id="OCTY01000002">
    <property type="protein sequence ID" value="SOJ54256.1"/>
    <property type="molecule type" value="Genomic_DNA"/>
</dbReference>
<dbReference type="Proteomes" id="UP000554965">
    <property type="component" value="Unassembled WGS sequence"/>
</dbReference>
<sequence>MGLRLRHGEIVMFNNRRMMRVRTKRLCAVVTTPGLVMNYFWNFF</sequence>
<keyword evidence="1" id="KW-0472">Membrane</keyword>
<name>A0A7Z7IKE7_9MYCO</name>
<evidence type="ECO:0000313" key="3">
    <source>
        <dbReference type="Proteomes" id="UP000554965"/>
    </source>
</evidence>
<evidence type="ECO:0000313" key="2">
    <source>
        <dbReference type="EMBL" id="SOJ54256.1"/>
    </source>
</evidence>
<proteinExistence type="predicted"/>
<evidence type="ECO:0000256" key="1">
    <source>
        <dbReference type="SAM" id="Phobius"/>
    </source>
</evidence>
<gene>
    <name evidence="2" type="ORF">MSIMFB_01755</name>
</gene>
<protein>
    <submittedName>
        <fullName evidence="2">Uncharacterized protein</fullName>
    </submittedName>
</protein>
<comment type="caution">
    <text evidence="2">The sequence shown here is derived from an EMBL/GenBank/DDBJ whole genome shotgun (WGS) entry which is preliminary data.</text>
</comment>
<dbReference type="AlphaFoldDB" id="A0A7Z7IKE7"/>
<accession>A0A7Z7IKE7</accession>
<keyword evidence="3" id="KW-1185">Reference proteome</keyword>
<keyword evidence="1" id="KW-1133">Transmembrane helix</keyword>
<feature type="transmembrane region" description="Helical" evidence="1">
    <location>
        <begin position="21"/>
        <end position="41"/>
    </location>
</feature>
<organism evidence="2 3">
    <name type="scientific">Mycobacterium simulans</name>
    <dbReference type="NCBI Taxonomy" id="627089"/>
    <lineage>
        <taxon>Bacteria</taxon>
        <taxon>Bacillati</taxon>
        <taxon>Actinomycetota</taxon>
        <taxon>Actinomycetes</taxon>
        <taxon>Mycobacteriales</taxon>
        <taxon>Mycobacteriaceae</taxon>
        <taxon>Mycobacterium</taxon>
    </lineage>
</organism>
<reference evidence="2 3" key="1">
    <citation type="submission" date="2017-10" db="EMBL/GenBank/DDBJ databases">
        <authorList>
            <consortium name="Urmite Genomes"/>
        </authorList>
    </citation>
    <scope>NUCLEOTIDE SEQUENCE [LARGE SCALE GENOMIC DNA]</scope>
    <source>
        <strain evidence="2 3">FB-527</strain>
    </source>
</reference>